<dbReference type="GO" id="GO:0016740">
    <property type="term" value="F:transferase activity"/>
    <property type="evidence" value="ECO:0007669"/>
    <property type="project" value="InterPro"/>
</dbReference>
<protein>
    <submittedName>
        <fullName evidence="1">Malonate decarboxylase subunit alpha</fullName>
    </submittedName>
</protein>
<dbReference type="Proteomes" id="UP000700706">
    <property type="component" value="Unassembled WGS sequence"/>
</dbReference>
<dbReference type="EMBL" id="JAEKLZ010000065">
    <property type="protein sequence ID" value="MBW8723996.1"/>
    <property type="molecule type" value="Genomic_DNA"/>
</dbReference>
<sequence>GDDVSHVVTEEGIAYLYKAEGGEERRAAIAAVAGATEIGRRAEAKRTADLRARGIVAYPEDIGVSRLQANRSLLAARSIDDLVDWSGGLYRPPARFRSW</sequence>
<proteinExistence type="predicted"/>
<accession>A0A952KFM7</accession>
<name>A0A952KFM7_9PROT</name>
<gene>
    <name evidence="1" type="ORF">JF625_02390</name>
</gene>
<dbReference type="InterPro" id="IPR005777">
    <property type="entry name" value="MadA"/>
</dbReference>
<organism evidence="1 2">
    <name type="scientific">Inquilinus limosus</name>
    <dbReference type="NCBI Taxonomy" id="171674"/>
    <lineage>
        <taxon>Bacteria</taxon>
        <taxon>Pseudomonadati</taxon>
        <taxon>Pseudomonadota</taxon>
        <taxon>Alphaproteobacteria</taxon>
        <taxon>Rhodospirillales</taxon>
        <taxon>Rhodospirillaceae</taxon>
        <taxon>Inquilinus</taxon>
    </lineage>
</organism>
<reference evidence="1" key="1">
    <citation type="submission" date="2020-06" db="EMBL/GenBank/DDBJ databases">
        <title>Stable isotope informed genome-resolved metagenomics uncovers potential trophic interactions in rhizosphere soil.</title>
        <authorList>
            <person name="Starr E.P."/>
            <person name="Shi S."/>
            <person name="Blazewicz S.J."/>
            <person name="Koch B.J."/>
            <person name="Probst A.J."/>
            <person name="Hungate B.A."/>
            <person name="Pett-Ridge J."/>
            <person name="Firestone M.K."/>
            <person name="Banfield J.F."/>
        </authorList>
    </citation>
    <scope>NUCLEOTIDE SEQUENCE</scope>
    <source>
        <strain evidence="1">YM_69_17</strain>
    </source>
</reference>
<dbReference type="Pfam" id="PF16957">
    <property type="entry name" value="Mal_decarbox_Al"/>
    <property type="match status" value="1"/>
</dbReference>
<evidence type="ECO:0000313" key="2">
    <source>
        <dbReference type="Proteomes" id="UP000700706"/>
    </source>
</evidence>
<dbReference type="AlphaFoldDB" id="A0A952KFM7"/>
<comment type="caution">
    <text evidence="1">The sequence shown here is derived from an EMBL/GenBank/DDBJ whole genome shotgun (WGS) entry which is preliminary data.</text>
</comment>
<feature type="non-terminal residue" evidence="1">
    <location>
        <position position="1"/>
    </location>
</feature>
<evidence type="ECO:0000313" key="1">
    <source>
        <dbReference type="EMBL" id="MBW8723996.1"/>
    </source>
</evidence>